<keyword evidence="3" id="KW-0804">Transcription</keyword>
<dbReference type="Proteomes" id="UP000095712">
    <property type="component" value="Unassembled WGS sequence"/>
</dbReference>
<evidence type="ECO:0000313" key="7">
    <source>
        <dbReference type="Proteomes" id="UP000366766"/>
    </source>
</evidence>
<reference evidence="4 7" key="2">
    <citation type="submission" date="2019-07" db="EMBL/GenBank/DDBJ databases">
        <authorList>
            <person name="Chang H.-W."/>
            <person name="Raman A."/>
            <person name="Venkatesh S."/>
            <person name="Gehrig J."/>
        </authorList>
    </citation>
    <scope>NUCLEOTIDE SEQUENCE [LARGE SCALE GENOMIC DNA]</scope>
    <source>
        <strain evidence="4">Blautia_wexlerae_LFYP_14</strain>
    </source>
</reference>
<name>A0A174P684_9FIRM</name>
<evidence type="ECO:0000313" key="5">
    <source>
        <dbReference type="Proteomes" id="UP000095431"/>
    </source>
</evidence>
<keyword evidence="1" id="KW-1133">Transmembrane helix</keyword>
<organism evidence="3 6">
    <name type="scientific">Blautia wexlerae</name>
    <dbReference type="NCBI Taxonomy" id="418240"/>
    <lineage>
        <taxon>Bacteria</taxon>
        <taxon>Bacillati</taxon>
        <taxon>Bacillota</taxon>
        <taxon>Clostridia</taxon>
        <taxon>Lachnospirales</taxon>
        <taxon>Lachnospiraceae</taxon>
        <taxon>Blautia</taxon>
    </lineage>
</organism>
<gene>
    <name evidence="4" type="ORF">BWLFYP14_02211</name>
    <name evidence="2" type="ORF">ERS852478_01919</name>
    <name evidence="3" type="ORF">ERS852523_01973</name>
</gene>
<dbReference type="Proteomes" id="UP000095431">
    <property type="component" value="Unassembled WGS sequence"/>
</dbReference>
<dbReference type="PANTHER" id="PTHR37826">
    <property type="entry name" value="FLOTILLIN BAND_7_5 DOMAIN PROTEIN"/>
    <property type="match status" value="1"/>
</dbReference>
<sequence>MSMSDLREYKCPACGGAIEFDSKSQKMKCPYCDTEFELETLKELDAQMEREAGQQDDLSGWQTDAGGEWQEGETDGMNVYTCQSCGGEIIADENTGASNCPYCGNPVIMTEKFKGALRPDLVIPFKLDKKAAKEAYYRHIKGRTFLPKAFRRENHIDEIKGLYVPFWLFDGDVDADVRYKATKVRMWSDHDYDYTETSYYSVERSGEMTFVSVPVDGSEKMADDLMESIEPFKISESVDFQTAYLSGYLADKYDVSEKESINRAHDRMKKSAEEVLADTVKGYASVVPENTNVNISGGKAQYALYPVWILNTTWKDKKYIFAMNGQTGKMTGDLPIDRGIYLKWLAGLTAVFTVVLCLAGLLIF</sequence>
<dbReference type="Proteomes" id="UP000366766">
    <property type="component" value="Unassembled WGS sequence"/>
</dbReference>
<reference evidence="5 6" key="1">
    <citation type="submission" date="2015-09" db="EMBL/GenBank/DDBJ databases">
        <authorList>
            <consortium name="Pathogen Informatics"/>
        </authorList>
    </citation>
    <scope>NUCLEOTIDE SEQUENCE [LARGE SCALE GENOMIC DNA]</scope>
    <source>
        <strain evidence="2 5">2789STDY5834863</strain>
        <strain evidence="3 6">2789STDY5834911</strain>
    </source>
</reference>
<keyword evidence="1" id="KW-0812">Transmembrane</keyword>
<evidence type="ECO:0000313" key="2">
    <source>
        <dbReference type="EMBL" id="CUO12516.1"/>
    </source>
</evidence>
<dbReference type="EMBL" id="CZAW01000018">
    <property type="protein sequence ID" value="CUP54607.1"/>
    <property type="molecule type" value="Genomic_DNA"/>
</dbReference>
<evidence type="ECO:0000313" key="6">
    <source>
        <dbReference type="Proteomes" id="UP000095712"/>
    </source>
</evidence>
<dbReference type="Gene3D" id="2.20.28.30">
    <property type="entry name" value="RNA polymerase ii, chain L"/>
    <property type="match status" value="2"/>
</dbReference>
<proteinExistence type="predicted"/>
<evidence type="ECO:0000256" key="1">
    <source>
        <dbReference type="SAM" id="Phobius"/>
    </source>
</evidence>
<evidence type="ECO:0000313" key="3">
    <source>
        <dbReference type="EMBL" id="CUP54607.1"/>
    </source>
</evidence>
<keyword evidence="3" id="KW-0240">DNA-directed RNA polymerase</keyword>
<accession>A0A174P684</accession>
<dbReference type="PANTHER" id="PTHR37826:SF3">
    <property type="entry name" value="J DOMAIN-CONTAINING PROTEIN"/>
    <property type="match status" value="1"/>
</dbReference>
<protein>
    <submittedName>
        <fullName evidence="3">DNA-directed RNA polymerase subunit P</fullName>
    </submittedName>
</protein>
<evidence type="ECO:0000313" key="4">
    <source>
        <dbReference type="EMBL" id="VUX65846.1"/>
    </source>
</evidence>
<dbReference type="GO" id="GO:0000428">
    <property type="term" value="C:DNA-directed RNA polymerase complex"/>
    <property type="evidence" value="ECO:0007669"/>
    <property type="project" value="UniProtKB-KW"/>
</dbReference>
<keyword evidence="1" id="KW-0472">Membrane</keyword>
<keyword evidence="7" id="KW-1185">Reference proteome</keyword>
<dbReference type="eggNOG" id="COG1996">
    <property type="taxonomic scope" value="Bacteria"/>
</dbReference>
<dbReference type="AlphaFoldDB" id="A0A174P684"/>
<dbReference type="EMBL" id="CABHOF010000039">
    <property type="protein sequence ID" value="VUX65846.1"/>
    <property type="molecule type" value="Genomic_DNA"/>
</dbReference>
<feature type="transmembrane region" description="Helical" evidence="1">
    <location>
        <begin position="340"/>
        <end position="363"/>
    </location>
</feature>
<dbReference type="EMBL" id="CYZN01000011">
    <property type="protein sequence ID" value="CUO12516.1"/>
    <property type="molecule type" value="Genomic_DNA"/>
</dbReference>